<gene>
    <name evidence="3" type="ORF">CVV64_01975</name>
</gene>
<feature type="transmembrane region" description="Helical" evidence="1">
    <location>
        <begin position="38"/>
        <end position="54"/>
    </location>
</feature>
<feature type="transmembrane region" description="Helical" evidence="1">
    <location>
        <begin position="84"/>
        <end position="105"/>
    </location>
</feature>
<dbReference type="Proteomes" id="UP000233256">
    <property type="component" value="Unassembled WGS sequence"/>
</dbReference>
<keyword evidence="1" id="KW-1133">Transmembrane helix</keyword>
<feature type="transmembrane region" description="Helical" evidence="1">
    <location>
        <begin position="117"/>
        <end position="137"/>
    </location>
</feature>
<evidence type="ECO:0000313" key="3">
    <source>
        <dbReference type="EMBL" id="PKK92202.1"/>
    </source>
</evidence>
<accession>A0A2N1PV78</accession>
<protein>
    <recommendedName>
        <fullName evidence="2">DUF6677 domain-containing protein</fullName>
    </recommendedName>
</protein>
<evidence type="ECO:0000256" key="1">
    <source>
        <dbReference type="SAM" id="Phobius"/>
    </source>
</evidence>
<dbReference type="EMBL" id="PGXC01000001">
    <property type="protein sequence ID" value="PKK92202.1"/>
    <property type="molecule type" value="Genomic_DNA"/>
</dbReference>
<feature type="domain" description="DUF6677" evidence="2">
    <location>
        <begin position="16"/>
        <end position="137"/>
    </location>
</feature>
<feature type="transmembrane region" description="Helical" evidence="1">
    <location>
        <begin position="14"/>
        <end position="31"/>
    </location>
</feature>
<reference evidence="3 4" key="1">
    <citation type="journal article" date="2017" name="ISME J.">
        <title>Potential for microbial H2 and metal transformations associated with novel bacteria and archaea in deep terrestrial subsurface sediments.</title>
        <authorList>
            <person name="Hernsdorf A.W."/>
            <person name="Amano Y."/>
            <person name="Miyakawa K."/>
            <person name="Ise K."/>
            <person name="Suzuki Y."/>
            <person name="Anantharaman K."/>
            <person name="Probst A."/>
            <person name="Burstein D."/>
            <person name="Thomas B.C."/>
            <person name="Banfield J.F."/>
        </authorList>
    </citation>
    <scope>NUCLEOTIDE SEQUENCE [LARGE SCALE GENOMIC DNA]</scope>
    <source>
        <strain evidence="3">HGW-Wallbacteria-1</strain>
    </source>
</reference>
<dbReference type="AlphaFoldDB" id="A0A2N1PV78"/>
<keyword evidence="1" id="KW-0812">Transmembrane</keyword>
<sequence>MNKSGTALNHKNEHIAFLLAFLMPGFGHIYAGRIRKGIVFIIVIWGLFAWGTALKGEVFPVVDAGAFSSSLPAYQLVVDRWTNYFSYVTHFSAFAPCLLVYLAGLDAGDISFRHAEVGNTMLLLSGLLNILLMFSAADCVREANARADAMGRGC</sequence>
<organism evidence="3 4">
    <name type="scientific">Candidatus Wallbacteria bacterium HGW-Wallbacteria-1</name>
    <dbReference type="NCBI Taxonomy" id="2013854"/>
    <lineage>
        <taxon>Bacteria</taxon>
        <taxon>Candidatus Walliibacteriota</taxon>
    </lineage>
</organism>
<dbReference type="InterPro" id="IPR046499">
    <property type="entry name" value="DUF6677"/>
</dbReference>
<keyword evidence="1" id="KW-0472">Membrane</keyword>
<evidence type="ECO:0000259" key="2">
    <source>
        <dbReference type="Pfam" id="PF20382"/>
    </source>
</evidence>
<name>A0A2N1PV78_9BACT</name>
<proteinExistence type="predicted"/>
<comment type="caution">
    <text evidence="3">The sequence shown here is derived from an EMBL/GenBank/DDBJ whole genome shotgun (WGS) entry which is preliminary data.</text>
</comment>
<dbReference type="Pfam" id="PF20382">
    <property type="entry name" value="DUF6677"/>
    <property type="match status" value="1"/>
</dbReference>
<evidence type="ECO:0000313" key="4">
    <source>
        <dbReference type="Proteomes" id="UP000233256"/>
    </source>
</evidence>